<comment type="caution">
    <text evidence="2">The sequence shown here is derived from an EMBL/GenBank/DDBJ whole genome shotgun (WGS) entry which is preliminary data.</text>
</comment>
<name>A0A2D0N068_FLAN2</name>
<reference evidence="2 3" key="1">
    <citation type="submission" date="2017-10" db="EMBL/GenBank/DDBJ databases">
        <title>The draft genome sequence of Lewinella nigricans NBRC 102662.</title>
        <authorList>
            <person name="Wang K."/>
        </authorList>
    </citation>
    <scope>NUCLEOTIDE SEQUENCE [LARGE SCALE GENOMIC DNA]</scope>
    <source>
        <strain evidence="2 3">NBRC 102662</strain>
    </source>
</reference>
<proteinExistence type="predicted"/>
<sequence length="162" mass="17933">MNEGILDLSPKDIPVRRRDLLPLWIKVFIWIFLIFGAMVPLVLVLALFGIPVNLSLYGLEVARPASALGLLIILLFMLKSAVSLGLWTEKEWAVDLAVIDGVIGIVVNVVIMFILPVLYDGFGTSIRLELLVLIPYVVKMRRIKEAWKQSAPLVSSGGVEIP</sequence>
<keyword evidence="3" id="KW-1185">Reference proteome</keyword>
<organism evidence="2 3">
    <name type="scientific">Flavilitoribacter nigricans (strain ATCC 23147 / DSM 23189 / NBRC 102662 / NCIMB 1420 / SS-2)</name>
    <name type="common">Lewinella nigricans</name>
    <dbReference type="NCBI Taxonomy" id="1122177"/>
    <lineage>
        <taxon>Bacteria</taxon>
        <taxon>Pseudomonadati</taxon>
        <taxon>Bacteroidota</taxon>
        <taxon>Saprospiria</taxon>
        <taxon>Saprospirales</taxon>
        <taxon>Lewinellaceae</taxon>
        <taxon>Flavilitoribacter</taxon>
    </lineage>
</organism>
<keyword evidence="1" id="KW-1133">Transmembrane helix</keyword>
<dbReference type="Proteomes" id="UP000223913">
    <property type="component" value="Unassembled WGS sequence"/>
</dbReference>
<gene>
    <name evidence="2" type="ORF">CRP01_35420</name>
</gene>
<dbReference type="RefSeq" id="WP_099154825.1">
    <property type="nucleotide sequence ID" value="NZ_PDUD01000049.1"/>
</dbReference>
<keyword evidence="1" id="KW-0472">Membrane</keyword>
<protein>
    <submittedName>
        <fullName evidence="2">Uncharacterized protein</fullName>
    </submittedName>
</protein>
<dbReference type="AlphaFoldDB" id="A0A2D0N068"/>
<evidence type="ECO:0000256" key="1">
    <source>
        <dbReference type="SAM" id="Phobius"/>
    </source>
</evidence>
<dbReference type="OrthoDB" id="7060697at2"/>
<dbReference type="EMBL" id="PDUD01000049">
    <property type="protein sequence ID" value="PHN01778.1"/>
    <property type="molecule type" value="Genomic_DNA"/>
</dbReference>
<accession>A0A2D0N068</accession>
<feature type="transmembrane region" description="Helical" evidence="1">
    <location>
        <begin position="94"/>
        <end position="115"/>
    </location>
</feature>
<evidence type="ECO:0000313" key="2">
    <source>
        <dbReference type="EMBL" id="PHN01778.1"/>
    </source>
</evidence>
<evidence type="ECO:0000313" key="3">
    <source>
        <dbReference type="Proteomes" id="UP000223913"/>
    </source>
</evidence>
<feature type="transmembrane region" description="Helical" evidence="1">
    <location>
        <begin position="68"/>
        <end position="87"/>
    </location>
</feature>
<keyword evidence="1" id="KW-0812">Transmembrane</keyword>
<feature type="transmembrane region" description="Helical" evidence="1">
    <location>
        <begin position="21"/>
        <end position="48"/>
    </location>
</feature>